<reference evidence="1 2" key="1">
    <citation type="journal article" date="2011" name="Science">
        <title>The Selaginella genome identifies genetic changes associated with the evolution of vascular plants.</title>
        <authorList>
            <person name="Banks J.A."/>
            <person name="Nishiyama T."/>
            <person name="Hasebe M."/>
            <person name="Bowman J.L."/>
            <person name="Gribskov M."/>
            <person name="dePamphilis C."/>
            <person name="Albert V.A."/>
            <person name="Aono N."/>
            <person name="Aoyama T."/>
            <person name="Ambrose B.A."/>
            <person name="Ashton N.W."/>
            <person name="Axtell M.J."/>
            <person name="Barker E."/>
            <person name="Barker M.S."/>
            <person name="Bennetzen J.L."/>
            <person name="Bonawitz N.D."/>
            <person name="Chapple C."/>
            <person name="Cheng C."/>
            <person name="Correa L.G."/>
            <person name="Dacre M."/>
            <person name="DeBarry J."/>
            <person name="Dreyer I."/>
            <person name="Elias M."/>
            <person name="Engstrom E.M."/>
            <person name="Estelle M."/>
            <person name="Feng L."/>
            <person name="Finet C."/>
            <person name="Floyd S.K."/>
            <person name="Frommer W.B."/>
            <person name="Fujita T."/>
            <person name="Gramzow L."/>
            <person name="Gutensohn M."/>
            <person name="Harholt J."/>
            <person name="Hattori M."/>
            <person name="Heyl A."/>
            <person name="Hirai T."/>
            <person name="Hiwatashi Y."/>
            <person name="Ishikawa M."/>
            <person name="Iwata M."/>
            <person name="Karol K.G."/>
            <person name="Koehler B."/>
            <person name="Kolukisaoglu U."/>
            <person name="Kubo M."/>
            <person name="Kurata T."/>
            <person name="Lalonde S."/>
            <person name="Li K."/>
            <person name="Li Y."/>
            <person name="Litt A."/>
            <person name="Lyons E."/>
            <person name="Manning G."/>
            <person name="Maruyama T."/>
            <person name="Michael T.P."/>
            <person name="Mikami K."/>
            <person name="Miyazaki S."/>
            <person name="Morinaga S."/>
            <person name="Murata T."/>
            <person name="Mueller-Roeber B."/>
            <person name="Nelson D.R."/>
            <person name="Obara M."/>
            <person name="Oguri Y."/>
            <person name="Olmstead R.G."/>
            <person name="Onodera N."/>
            <person name="Petersen B.L."/>
            <person name="Pils B."/>
            <person name="Prigge M."/>
            <person name="Rensing S.A."/>
            <person name="Riano-Pachon D.M."/>
            <person name="Roberts A.W."/>
            <person name="Sato Y."/>
            <person name="Scheller H.V."/>
            <person name="Schulz B."/>
            <person name="Schulz C."/>
            <person name="Shakirov E.V."/>
            <person name="Shibagaki N."/>
            <person name="Shinohara N."/>
            <person name="Shippen D.E."/>
            <person name="Soerensen I."/>
            <person name="Sotooka R."/>
            <person name="Sugimoto N."/>
            <person name="Sugita M."/>
            <person name="Sumikawa N."/>
            <person name="Tanurdzic M."/>
            <person name="Theissen G."/>
            <person name="Ulvskov P."/>
            <person name="Wakazuki S."/>
            <person name="Weng J.K."/>
            <person name="Willats W.W."/>
            <person name="Wipf D."/>
            <person name="Wolf P.G."/>
            <person name="Yang L."/>
            <person name="Zimmer A.D."/>
            <person name="Zhu Q."/>
            <person name="Mitros T."/>
            <person name="Hellsten U."/>
            <person name="Loque D."/>
            <person name="Otillar R."/>
            <person name="Salamov A."/>
            <person name="Schmutz J."/>
            <person name="Shapiro H."/>
            <person name="Lindquist E."/>
            <person name="Lucas S."/>
            <person name="Rokhsar D."/>
            <person name="Grigoriev I.V."/>
        </authorList>
    </citation>
    <scope>NUCLEOTIDE SEQUENCE [LARGE SCALE GENOMIC DNA]</scope>
</reference>
<dbReference type="GO" id="GO:0009507">
    <property type="term" value="C:chloroplast"/>
    <property type="evidence" value="ECO:0000318"/>
    <property type="project" value="GO_Central"/>
</dbReference>
<proteinExistence type="predicted"/>
<dbReference type="GO" id="GO:0090711">
    <property type="term" value="F:FMN hydrolase activity"/>
    <property type="evidence" value="ECO:0000318"/>
    <property type="project" value="GO_Central"/>
</dbReference>
<dbReference type="SUPFAM" id="SSF56784">
    <property type="entry name" value="HAD-like"/>
    <property type="match status" value="1"/>
</dbReference>
<dbReference type="PRINTS" id="PR00413">
    <property type="entry name" value="HADHALOGNASE"/>
</dbReference>
<dbReference type="OMA" id="FIDDRMT"/>
<gene>
    <name evidence="1" type="ORF">SELMODRAFT_78116</name>
</gene>
<dbReference type="EMBL" id="GL377567">
    <property type="protein sequence ID" value="EFJ36578.1"/>
    <property type="molecule type" value="Genomic_DNA"/>
</dbReference>
<organism evidence="2">
    <name type="scientific">Selaginella moellendorffii</name>
    <name type="common">Spikemoss</name>
    <dbReference type="NCBI Taxonomy" id="88036"/>
    <lineage>
        <taxon>Eukaryota</taxon>
        <taxon>Viridiplantae</taxon>
        <taxon>Streptophyta</taxon>
        <taxon>Embryophyta</taxon>
        <taxon>Tracheophyta</taxon>
        <taxon>Lycopodiopsida</taxon>
        <taxon>Selaginellales</taxon>
        <taxon>Selaginellaceae</taxon>
        <taxon>Selaginella</taxon>
    </lineage>
</organism>
<dbReference type="Pfam" id="PF13419">
    <property type="entry name" value="HAD_2"/>
    <property type="match status" value="1"/>
</dbReference>
<dbReference type="InterPro" id="IPR036412">
    <property type="entry name" value="HAD-like_sf"/>
</dbReference>
<dbReference type="AlphaFoldDB" id="D8QW59"/>
<accession>D8QW59</accession>
<dbReference type="OrthoDB" id="2012566at2759"/>
<dbReference type="NCBIfam" id="TIGR01509">
    <property type="entry name" value="HAD-SF-IA-v3"/>
    <property type="match status" value="1"/>
</dbReference>
<dbReference type="SFLD" id="SFLDS00003">
    <property type="entry name" value="Haloacid_Dehalogenase"/>
    <property type="match status" value="1"/>
</dbReference>
<dbReference type="InterPro" id="IPR023214">
    <property type="entry name" value="HAD_sf"/>
</dbReference>
<dbReference type="FunCoup" id="D8QW59">
    <property type="interactions" value="1021"/>
</dbReference>
<keyword evidence="2" id="KW-1185">Reference proteome</keyword>
<dbReference type="InterPro" id="IPR006439">
    <property type="entry name" value="HAD-SF_hydro_IA"/>
</dbReference>
<dbReference type="KEGG" id="smo:SELMODRAFT_78116"/>
<dbReference type="STRING" id="88036.D8QW59"/>
<evidence type="ECO:0000313" key="2">
    <source>
        <dbReference type="Proteomes" id="UP000001514"/>
    </source>
</evidence>
<sequence length="238" mass="27036">MLRSPALDAIGCGGRLAPVARTRPMSSSSTLSMGGNLARSNIVRKLPVLLFDVMGTIVRDPFYKDVPAFFGLSMKELLEIKHPTAWIEFEKGLITEEQLKHRFFNDGRDFDLQGLKSCMVAGYEFIEGMEELLCSLKSSGFEMHAFTNYPDWYMLIEDKLQLSRYLEWTFVSCHTGKRKPEINAYLDVLQQLQVDSSDCTFVDDQRRNVEAAKSLGINAIIFESFENLCDKLAHLKSL</sequence>
<dbReference type="HOGENOM" id="CLU_080554_0_0_1"/>
<dbReference type="eggNOG" id="KOG3085">
    <property type="taxonomic scope" value="Eukaryota"/>
</dbReference>
<dbReference type="Proteomes" id="UP000001514">
    <property type="component" value="Unassembled WGS sequence"/>
</dbReference>
<dbReference type="Gene3D" id="3.40.50.1000">
    <property type="entry name" value="HAD superfamily/HAD-like"/>
    <property type="match status" value="1"/>
</dbReference>
<protein>
    <submittedName>
        <fullName evidence="1">Uncharacterized protein</fullName>
    </submittedName>
</protein>
<dbReference type="InParanoid" id="D8QW59"/>
<evidence type="ECO:0000313" key="1">
    <source>
        <dbReference type="EMBL" id="EFJ36578.1"/>
    </source>
</evidence>
<dbReference type="PANTHER" id="PTHR43611:SF3">
    <property type="entry name" value="FLAVIN MONONUCLEOTIDE HYDROLASE 1, CHLOROPLATIC"/>
    <property type="match status" value="1"/>
</dbReference>
<dbReference type="Gramene" id="EFJ36578">
    <property type="protein sequence ID" value="EFJ36578"/>
    <property type="gene ID" value="SELMODRAFT_78116"/>
</dbReference>
<dbReference type="SFLD" id="SFLDG01129">
    <property type="entry name" value="C1.5:_HAD__Beta-PGM__Phosphata"/>
    <property type="match status" value="1"/>
</dbReference>
<dbReference type="PANTHER" id="PTHR43611">
    <property type="entry name" value="ALPHA-D-GLUCOSE 1-PHOSPHATE PHOSPHATASE"/>
    <property type="match status" value="1"/>
</dbReference>
<dbReference type="InterPro" id="IPR041492">
    <property type="entry name" value="HAD_2"/>
</dbReference>
<name>D8QW59_SELML</name>